<proteinExistence type="predicted"/>
<evidence type="ECO:0000256" key="1">
    <source>
        <dbReference type="SAM" id="MobiDB-lite"/>
    </source>
</evidence>
<dbReference type="PANTHER" id="PTHR33293">
    <property type="entry name" value="INSERTION ELEMENT IS1 1 PROTEIN INSB-RELATED"/>
    <property type="match status" value="1"/>
</dbReference>
<dbReference type="Proteomes" id="UP000757435">
    <property type="component" value="Unassembled WGS sequence"/>
</dbReference>
<evidence type="ECO:0000313" key="3">
    <source>
        <dbReference type="Proteomes" id="UP000757435"/>
    </source>
</evidence>
<feature type="region of interest" description="Disordered" evidence="1">
    <location>
        <begin position="1"/>
        <end position="21"/>
    </location>
</feature>
<name>A0A951UPU6_9CYAN</name>
<reference evidence="2" key="1">
    <citation type="submission" date="2021-05" db="EMBL/GenBank/DDBJ databases">
        <authorList>
            <person name="Pietrasiak N."/>
            <person name="Ward R."/>
            <person name="Stajich J.E."/>
            <person name="Kurbessoian T."/>
        </authorList>
    </citation>
    <scope>NUCLEOTIDE SEQUENCE</scope>
    <source>
        <strain evidence="2">UHER 2000/2452</strain>
    </source>
</reference>
<dbReference type="Gene3D" id="1.10.10.60">
    <property type="entry name" value="Homeodomain-like"/>
    <property type="match status" value="1"/>
</dbReference>
<dbReference type="Pfam" id="PF13384">
    <property type="entry name" value="HTH_23"/>
    <property type="match status" value="1"/>
</dbReference>
<dbReference type="InterPro" id="IPR009057">
    <property type="entry name" value="Homeodomain-like_sf"/>
</dbReference>
<dbReference type="SUPFAM" id="SSF46689">
    <property type="entry name" value="Homeodomain-like"/>
    <property type="match status" value="1"/>
</dbReference>
<sequence>MKCPNCESEQFQKNGHRSGKQNYRCKNCGRQYVEAYAAKGYSEDTKQICIKMYRTGLKLREIASLTGISHGTVYNWVKQARLLPNTTDVPDDTI</sequence>
<reference evidence="2" key="2">
    <citation type="journal article" date="2022" name="Microbiol. Resour. Announc.">
        <title>Metagenome Sequencing to Explore Phylogenomics of Terrestrial Cyanobacteria.</title>
        <authorList>
            <person name="Ward R.D."/>
            <person name="Stajich J.E."/>
            <person name="Johansen J.R."/>
            <person name="Huntemann M."/>
            <person name="Clum A."/>
            <person name="Foster B."/>
            <person name="Foster B."/>
            <person name="Roux S."/>
            <person name="Palaniappan K."/>
            <person name="Varghese N."/>
            <person name="Mukherjee S."/>
            <person name="Reddy T.B.K."/>
            <person name="Daum C."/>
            <person name="Copeland A."/>
            <person name="Chen I.A."/>
            <person name="Ivanova N.N."/>
            <person name="Kyrpides N.C."/>
            <person name="Shapiro N."/>
            <person name="Eloe-Fadrosh E.A."/>
            <person name="Pietrasiak N."/>
        </authorList>
    </citation>
    <scope>NUCLEOTIDE SEQUENCE</scope>
    <source>
        <strain evidence="2">UHER 2000/2452</strain>
    </source>
</reference>
<comment type="caution">
    <text evidence="2">The sequence shown here is derived from an EMBL/GenBank/DDBJ whole genome shotgun (WGS) entry which is preliminary data.</text>
</comment>
<gene>
    <name evidence="2" type="ORF">KME15_27145</name>
</gene>
<dbReference type="EMBL" id="JAHHHD010000069">
    <property type="protein sequence ID" value="MBW4662346.1"/>
    <property type="molecule type" value="Genomic_DNA"/>
</dbReference>
<organism evidence="2 3">
    <name type="scientific">Drouetiella hepatica Uher 2000/2452</name>
    <dbReference type="NCBI Taxonomy" id="904376"/>
    <lineage>
        <taxon>Bacteria</taxon>
        <taxon>Bacillati</taxon>
        <taxon>Cyanobacteriota</taxon>
        <taxon>Cyanophyceae</taxon>
        <taxon>Oculatellales</taxon>
        <taxon>Oculatellaceae</taxon>
        <taxon>Drouetiella</taxon>
    </lineage>
</organism>
<dbReference type="InterPro" id="IPR051354">
    <property type="entry name" value="Transposase_27_IS1"/>
</dbReference>
<evidence type="ECO:0000313" key="2">
    <source>
        <dbReference type="EMBL" id="MBW4662346.1"/>
    </source>
</evidence>
<accession>A0A951UPU6</accession>
<protein>
    <submittedName>
        <fullName evidence="2">Helix-turn-helix domain-containing protein</fullName>
    </submittedName>
</protein>
<dbReference type="AlphaFoldDB" id="A0A951UPU6"/>